<protein>
    <recommendedName>
        <fullName evidence="1">Transmembrane protein TMEM132 cohesin-like domain-containing protein</fullName>
    </recommendedName>
</protein>
<reference evidence="2 3" key="1">
    <citation type="submission" date="2024-04" db="EMBL/GenBank/DDBJ databases">
        <authorList>
            <person name="Waldvogel A.-M."/>
            <person name="Schoenle A."/>
        </authorList>
    </citation>
    <scope>NUCLEOTIDE SEQUENCE [LARGE SCALE GENOMIC DNA]</scope>
</reference>
<dbReference type="EMBL" id="OZ035831">
    <property type="protein sequence ID" value="CAL1614740.1"/>
    <property type="molecule type" value="Genomic_DNA"/>
</dbReference>
<proteinExistence type="predicted"/>
<dbReference type="Proteomes" id="UP001497482">
    <property type="component" value="Chromosome 9"/>
</dbReference>
<name>A0AAV2MN36_KNICA</name>
<organism evidence="2 3">
    <name type="scientific">Knipowitschia caucasica</name>
    <name type="common">Caucasian dwarf goby</name>
    <name type="synonym">Pomatoschistus caucasicus</name>
    <dbReference type="NCBI Taxonomy" id="637954"/>
    <lineage>
        <taxon>Eukaryota</taxon>
        <taxon>Metazoa</taxon>
        <taxon>Chordata</taxon>
        <taxon>Craniata</taxon>
        <taxon>Vertebrata</taxon>
        <taxon>Euteleostomi</taxon>
        <taxon>Actinopterygii</taxon>
        <taxon>Neopterygii</taxon>
        <taxon>Teleostei</taxon>
        <taxon>Neoteleostei</taxon>
        <taxon>Acanthomorphata</taxon>
        <taxon>Gobiaria</taxon>
        <taxon>Gobiiformes</taxon>
        <taxon>Gobioidei</taxon>
        <taxon>Gobiidae</taxon>
        <taxon>Gobiinae</taxon>
        <taxon>Knipowitschia</taxon>
    </lineage>
</organism>
<evidence type="ECO:0000313" key="2">
    <source>
        <dbReference type="EMBL" id="CAL1614740.1"/>
    </source>
</evidence>
<sequence length="178" mass="20418">MWGCPSIFKTLRMTNLIKNHRVPCGVIHPSLKPSEWYFPKSLLDSVYSPRCSLLPSPCLLPQSVPWGLDPCRADPFSKSVLSTAMVLREIKEISRKFEKRESVVFWCQLHQRWFLLLVSVERVWFQSGINFLAVKPSNLVPWEIKQEMTPGSSSLAVICQRKASSTAEREKSNLQKNV</sequence>
<accession>A0AAV2MN36</accession>
<feature type="domain" description="Transmembrane protein TMEM132 cohesin-like" evidence="1">
    <location>
        <begin position="122"/>
        <end position="175"/>
    </location>
</feature>
<gene>
    <name evidence="2" type="ORF">KC01_LOCUS40776</name>
</gene>
<dbReference type="Pfam" id="PF23039">
    <property type="entry name" value="TMEM132_3rd"/>
    <property type="match status" value="1"/>
</dbReference>
<evidence type="ECO:0000259" key="1">
    <source>
        <dbReference type="Pfam" id="PF23039"/>
    </source>
</evidence>
<evidence type="ECO:0000313" key="3">
    <source>
        <dbReference type="Proteomes" id="UP001497482"/>
    </source>
</evidence>
<keyword evidence="3" id="KW-1185">Reference proteome</keyword>
<dbReference type="AlphaFoldDB" id="A0AAV2MN36"/>
<dbReference type="InterPro" id="IPR055421">
    <property type="entry name" value="TMEM132_3rd"/>
</dbReference>